<dbReference type="InterPro" id="IPR044068">
    <property type="entry name" value="CB"/>
</dbReference>
<dbReference type="AlphaFoldDB" id="A0AAX1WVW8"/>
<dbReference type="PROSITE" id="PS51900">
    <property type="entry name" value="CB"/>
    <property type="match status" value="1"/>
</dbReference>
<dbReference type="Proteomes" id="UP000271868">
    <property type="component" value="Unassembled WGS sequence"/>
</dbReference>
<dbReference type="GO" id="GO:0003677">
    <property type="term" value="F:DNA binding"/>
    <property type="evidence" value="ECO:0007669"/>
    <property type="project" value="UniProtKB-UniRule"/>
</dbReference>
<dbReference type="EMBL" id="RJVL01000003">
    <property type="protein sequence ID" value="ROR48092.1"/>
    <property type="molecule type" value="Genomic_DNA"/>
</dbReference>
<evidence type="ECO:0000313" key="8">
    <source>
        <dbReference type="EMBL" id="ROR48092.1"/>
    </source>
</evidence>
<dbReference type="InterPro" id="IPR013762">
    <property type="entry name" value="Integrase-like_cat_sf"/>
</dbReference>
<dbReference type="InterPro" id="IPR002104">
    <property type="entry name" value="Integrase_catalytic"/>
</dbReference>
<keyword evidence="9" id="KW-1185">Reference proteome</keyword>
<dbReference type="SUPFAM" id="SSF56349">
    <property type="entry name" value="DNA breaking-rejoining enzymes"/>
    <property type="match status" value="1"/>
</dbReference>
<organism evidence="8 9">
    <name type="scientific">Diaphorobacter nitroreducens</name>
    <dbReference type="NCBI Taxonomy" id="164759"/>
    <lineage>
        <taxon>Bacteria</taxon>
        <taxon>Pseudomonadati</taxon>
        <taxon>Pseudomonadota</taxon>
        <taxon>Betaproteobacteria</taxon>
        <taxon>Burkholderiales</taxon>
        <taxon>Comamonadaceae</taxon>
        <taxon>Diaphorobacter</taxon>
    </lineage>
</organism>
<dbReference type="InterPro" id="IPR010998">
    <property type="entry name" value="Integrase_recombinase_N"/>
</dbReference>
<dbReference type="PANTHER" id="PTHR30349:SF64">
    <property type="entry name" value="PROPHAGE INTEGRASE INTD-RELATED"/>
    <property type="match status" value="1"/>
</dbReference>
<gene>
    <name evidence="8" type="ORF">EDC60_1600</name>
</gene>
<dbReference type="InterPro" id="IPR011010">
    <property type="entry name" value="DNA_brk_join_enz"/>
</dbReference>
<evidence type="ECO:0000313" key="9">
    <source>
        <dbReference type="Proteomes" id="UP000271868"/>
    </source>
</evidence>
<keyword evidence="2" id="KW-0229">DNA integration</keyword>
<dbReference type="GO" id="GO:0015074">
    <property type="term" value="P:DNA integration"/>
    <property type="evidence" value="ECO:0007669"/>
    <property type="project" value="UniProtKB-KW"/>
</dbReference>
<keyword evidence="4" id="KW-0233">DNA recombination</keyword>
<dbReference type="PROSITE" id="PS51898">
    <property type="entry name" value="TYR_RECOMBINASE"/>
    <property type="match status" value="1"/>
</dbReference>
<accession>A0AAX1WVW8</accession>
<reference evidence="8 9" key="1">
    <citation type="submission" date="2018-11" db="EMBL/GenBank/DDBJ databases">
        <title>Genomic Encyclopedia of Type Strains, Phase IV (KMG-IV): sequencing the most valuable type-strain genomes for metagenomic binning, comparative biology and taxonomic classification.</title>
        <authorList>
            <person name="Goeker M."/>
        </authorList>
    </citation>
    <scope>NUCLEOTIDE SEQUENCE [LARGE SCALE GENOMIC DNA]</scope>
    <source>
        <strain evidence="8 9">DSM 15985</strain>
    </source>
</reference>
<evidence type="ECO:0000256" key="1">
    <source>
        <dbReference type="ARBA" id="ARBA00008857"/>
    </source>
</evidence>
<sequence length="375" mass="43076">MSLYRRKDSSFWWVKLPAIRGESGPLQVSTGTAEKRKAQEFHDRLKAERWEQEKLGAKPRRTWEDAVLKFLEETAHKRTHERDKSILRWLDEHFGGRYLDEIDRATIDHIKATRAKIATQSTANRYLALIRTILRKACHEWEWIERIPKVSLYREKEGRIRSLTPAEFAKLLQHLPPHLADMAAFSVATGLRQGNVRGLTWSQINLELRHAWITPEQHKNGRAHAVPLNDMAMAVLQKQIGKHPTHVFSYRGHPIANVSTKAWWKGLEQAGIENFRWHDLRHTFATWHRQAGTPTHELQRLGGWKTLSMVERYAHVAPEGLQAAASRLDNVLGYALATPDEKKGLTMTASPSVSLVGRTRFELVTNGLKVRCSTN</sequence>
<dbReference type="CDD" id="cd00796">
    <property type="entry name" value="INT_Rci_Hp1_C"/>
    <property type="match status" value="1"/>
</dbReference>
<evidence type="ECO:0000256" key="3">
    <source>
        <dbReference type="ARBA" id="ARBA00023125"/>
    </source>
</evidence>
<evidence type="ECO:0000256" key="2">
    <source>
        <dbReference type="ARBA" id="ARBA00022908"/>
    </source>
</evidence>
<dbReference type="Gene3D" id="1.10.150.130">
    <property type="match status" value="1"/>
</dbReference>
<evidence type="ECO:0000256" key="5">
    <source>
        <dbReference type="PROSITE-ProRule" id="PRU01248"/>
    </source>
</evidence>
<comment type="similarity">
    <text evidence="1">Belongs to the 'phage' integrase family.</text>
</comment>
<feature type="domain" description="Core-binding (CB)" evidence="7">
    <location>
        <begin position="61"/>
        <end position="138"/>
    </location>
</feature>
<evidence type="ECO:0000256" key="4">
    <source>
        <dbReference type="ARBA" id="ARBA00023172"/>
    </source>
</evidence>
<evidence type="ECO:0000259" key="6">
    <source>
        <dbReference type="PROSITE" id="PS51898"/>
    </source>
</evidence>
<feature type="domain" description="Tyr recombinase" evidence="6">
    <location>
        <begin position="158"/>
        <end position="326"/>
    </location>
</feature>
<protein>
    <submittedName>
        <fullName evidence="8">Site-specific recombinase XerD</fullName>
    </submittedName>
</protein>
<proteinExistence type="inferred from homology"/>
<dbReference type="InterPro" id="IPR050090">
    <property type="entry name" value="Tyrosine_recombinase_XerCD"/>
</dbReference>
<dbReference type="Gene3D" id="1.10.443.10">
    <property type="entry name" value="Intergrase catalytic core"/>
    <property type="match status" value="1"/>
</dbReference>
<name>A0AAX1WVW8_9BURK</name>
<dbReference type="GO" id="GO:0006310">
    <property type="term" value="P:DNA recombination"/>
    <property type="evidence" value="ECO:0007669"/>
    <property type="project" value="UniProtKB-KW"/>
</dbReference>
<evidence type="ECO:0000259" key="7">
    <source>
        <dbReference type="PROSITE" id="PS51900"/>
    </source>
</evidence>
<dbReference type="PANTHER" id="PTHR30349">
    <property type="entry name" value="PHAGE INTEGRASE-RELATED"/>
    <property type="match status" value="1"/>
</dbReference>
<keyword evidence="3 5" id="KW-0238">DNA-binding</keyword>
<dbReference type="Pfam" id="PF00589">
    <property type="entry name" value="Phage_integrase"/>
    <property type="match status" value="1"/>
</dbReference>
<comment type="caution">
    <text evidence="8">The sequence shown here is derived from an EMBL/GenBank/DDBJ whole genome shotgun (WGS) entry which is preliminary data.</text>
</comment>